<organism evidence="1 2">
    <name type="scientific">Pycnococcus provasolii</name>
    <dbReference type="NCBI Taxonomy" id="41880"/>
    <lineage>
        <taxon>Eukaryota</taxon>
        <taxon>Viridiplantae</taxon>
        <taxon>Chlorophyta</taxon>
        <taxon>Pseudoscourfieldiophyceae</taxon>
        <taxon>Pseudoscourfieldiales</taxon>
        <taxon>Pycnococcaceae</taxon>
        <taxon>Pycnococcus</taxon>
    </lineage>
</organism>
<sequence length="149" mass="16199">MLRLAAPKTTTAAPGLSRRCCRHRAQPPSTSGGVVVVTLDVVVYPFAPPSCVRTVGVVTDVDGDDVTISQLERELPDDGGSDADACWLISETEEEVVCHADEVLVIASDYGQRCDMDRIRNPHGEHAEEFWTLLEPLDDGVLVVERDTP</sequence>
<proteinExistence type="predicted"/>
<name>A0A830H6Z2_9CHLO</name>
<evidence type="ECO:0000313" key="1">
    <source>
        <dbReference type="EMBL" id="GHP02332.1"/>
    </source>
</evidence>
<protein>
    <submittedName>
        <fullName evidence="1">Uncharacterized protein</fullName>
    </submittedName>
</protein>
<comment type="caution">
    <text evidence="1">The sequence shown here is derived from an EMBL/GenBank/DDBJ whole genome shotgun (WGS) entry which is preliminary data.</text>
</comment>
<dbReference type="EMBL" id="BNJQ01000003">
    <property type="protein sequence ID" value="GHP02332.1"/>
    <property type="molecule type" value="Genomic_DNA"/>
</dbReference>
<dbReference type="OrthoDB" id="565618at2759"/>
<gene>
    <name evidence="1" type="ORF">PPROV_000108900</name>
</gene>
<dbReference type="AlphaFoldDB" id="A0A830H6Z2"/>
<accession>A0A830H6Z2</accession>
<dbReference type="Proteomes" id="UP000660262">
    <property type="component" value="Unassembled WGS sequence"/>
</dbReference>
<evidence type="ECO:0000313" key="2">
    <source>
        <dbReference type="Proteomes" id="UP000660262"/>
    </source>
</evidence>
<keyword evidence="2" id="KW-1185">Reference proteome</keyword>
<reference evidence="1" key="1">
    <citation type="submission" date="2020-10" db="EMBL/GenBank/DDBJ databases">
        <title>Unveiling of a novel bifunctional photoreceptor, Dualchrome1, isolated from a cosmopolitan green alga.</title>
        <authorList>
            <person name="Suzuki S."/>
            <person name="Kawachi M."/>
        </authorList>
    </citation>
    <scope>NUCLEOTIDE SEQUENCE</scope>
    <source>
        <strain evidence="1">NIES 2893</strain>
    </source>
</reference>